<feature type="chain" id="PRO_5029507638" description="Xylan alpha-1,2-glucuronidase" evidence="11">
    <location>
        <begin position="21"/>
        <end position="715"/>
    </location>
</feature>
<dbReference type="SUPFAM" id="SSF51445">
    <property type="entry name" value="(Trans)glycosidases"/>
    <property type="match status" value="1"/>
</dbReference>
<dbReference type="Gene3D" id="3.90.1330.10">
    <property type="entry name" value="Alpha-glucuronidase, C-terminal domain"/>
    <property type="match status" value="1"/>
</dbReference>
<dbReference type="InterPro" id="IPR011099">
    <property type="entry name" value="Glyco_hydro_67_C"/>
</dbReference>
<evidence type="ECO:0000256" key="3">
    <source>
        <dbReference type="ARBA" id="ARBA00022801"/>
    </source>
</evidence>
<dbReference type="FunFam" id="3.20.20.80:FF:000096">
    <property type="entry name" value="Xylan alpha-1,2-glucuronidase"/>
    <property type="match status" value="1"/>
</dbReference>
<comment type="similarity">
    <text evidence="1 8 10">Belongs to the glycosyl hydrolase 67 family.</text>
</comment>
<protein>
    <recommendedName>
        <fullName evidence="10">Xylan alpha-1,2-glucuronidase</fullName>
        <ecNumber evidence="10">3.2.1.131</ecNumber>
    </recommendedName>
</protein>
<keyword evidence="3 8" id="KW-0378">Hydrolase</keyword>
<organism evidence="15 16">
    <name type="scientific">Mucilaginibacter arboris</name>
    <dbReference type="NCBI Taxonomy" id="2682090"/>
    <lineage>
        <taxon>Bacteria</taxon>
        <taxon>Pseudomonadati</taxon>
        <taxon>Bacteroidota</taxon>
        <taxon>Sphingobacteriia</taxon>
        <taxon>Sphingobacteriales</taxon>
        <taxon>Sphingobacteriaceae</taxon>
        <taxon>Mucilaginibacter</taxon>
    </lineage>
</organism>
<feature type="domain" description="Glycosyl hydrolase family 67 C-terminal" evidence="13">
    <location>
        <begin position="471"/>
        <end position="695"/>
    </location>
</feature>
<keyword evidence="4 10" id="KW-0119">Carbohydrate metabolism</keyword>
<comment type="catalytic activity">
    <reaction evidence="7 10">
        <text>Hydrolysis of (1-&gt;2)-alpha-D-(4-O-methyl)glucuronosyl links in the main chain of hardwood xylans.</text>
        <dbReference type="EC" id="3.2.1.131"/>
    </reaction>
</comment>
<sequence>MKKLFLYFFFLLFSSVQVNAENGYRLWLRYDKVDNKALYTQYRASITQLVFPAKTATLTEAKNEITTGIKGLLQLDLPQKETVTANGALLICTPSSSKLINFSPVKEALKEVGQEGYIIRSLTVNGKLATVIAANTDIGALYGVFNFLKLLQTQQSIKNLAISDFPRTKIRLLNHWDNLDGSVERGYAGKSLWNWAALPTTIDPRYRDYARANASIGINGAVLTNVNANALILTKEYLVKVAALANTFRPYGVKVYLTARFSAPIEIGGLKTADPLDPTVRKWWKDKTDEIYQYIPDFGGFLVKANSEGQPGPQNYGRNHVDGANMFAEALASHKGIVMWRAFVYDEKVPDDRTKQAYTEFKPLDGLFKPNVIVQIKNGPLDFQPREPFSPLFGAMPKTTEMMEFQVTKEYLGFASNLVFLAPLYKECLDADTYSKGKGSTVAKIVEGKLDNHALSGMAGVANIGNNINWCGNTFAQSNWYAYGKLAWNPDLTSAAIADEWLRMTFNNDESFIDPIKKIMLNSREVAVNYMTPLGLHHQMSRNIHYGPGPWVTGGRADQTSIYYNKADSVGIGFDRTAATGSKAVEQYFPPLRNEFENIKTTPEIYLLWFHHVPWNYRMKSGETLWNELVDHYYSGVASVKEMQHTWDQIGPKIDAERFKEEQHALAVQHEDAVWWKDACLLYYQTFSHLPIPDKYEKPAHDLAYYKTLHLNPFR</sequence>
<feature type="active site" description="Proton donor" evidence="9">
    <location>
        <position position="308"/>
    </location>
</feature>
<evidence type="ECO:0000256" key="10">
    <source>
        <dbReference type="RuleBase" id="RU361198"/>
    </source>
</evidence>
<accession>A0A7K1T036</accession>
<feature type="active site" description="Proton acceptor" evidence="9">
    <location>
        <position position="382"/>
    </location>
</feature>
<dbReference type="GO" id="GO:0033939">
    <property type="term" value="F:xylan alpha-1,2-glucuronosidase activity"/>
    <property type="evidence" value="ECO:0007669"/>
    <property type="project" value="UniProtKB-EC"/>
</dbReference>
<gene>
    <name evidence="15" type="ORF">GO621_14095</name>
</gene>
<evidence type="ECO:0000313" key="15">
    <source>
        <dbReference type="EMBL" id="MVN22660.1"/>
    </source>
</evidence>
<dbReference type="RefSeq" id="WP_157568123.1">
    <property type="nucleotide sequence ID" value="NZ_WPIK01000012.1"/>
</dbReference>
<evidence type="ECO:0000259" key="14">
    <source>
        <dbReference type="Pfam" id="PF07488"/>
    </source>
</evidence>
<dbReference type="PANTHER" id="PTHR39207">
    <property type="entry name" value="ALPHA-GLUCURONIDASE A"/>
    <property type="match status" value="1"/>
</dbReference>
<comment type="subunit">
    <text evidence="10">Homodimer.</text>
</comment>
<feature type="active site" description="Proton acceptor" evidence="9">
    <location>
        <position position="410"/>
    </location>
</feature>
<evidence type="ECO:0000256" key="5">
    <source>
        <dbReference type="ARBA" id="ARBA00023295"/>
    </source>
</evidence>
<evidence type="ECO:0000259" key="12">
    <source>
        <dbReference type="Pfam" id="PF03648"/>
    </source>
</evidence>
<keyword evidence="6 10" id="KW-0624">Polysaccharide degradation</keyword>
<evidence type="ECO:0000259" key="13">
    <source>
        <dbReference type="Pfam" id="PF07477"/>
    </source>
</evidence>
<feature type="domain" description="Glycosyl hydrolase family 67 catalytic" evidence="14">
    <location>
        <begin position="151"/>
        <end position="470"/>
    </location>
</feature>
<dbReference type="GO" id="GO:0005576">
    <property type="term" value="C:extracellular region"/>
    <property type="evidence" value="ECO:0007669"/>
    <property type="project" value="InterPro"/>
</dbReference>
<dbReference type="InterPro" id="IPR029018">
    <property type="entry name" value="Hex-like_dom2"/>
</dbReference>
<evidence type="ECO:0000256" key="9">
    <source>
        <dbReference type="PIRSR" id="PIRSR029900-1"/>
    </source>
</evidence>
<dbReference type="Proteomes" id="UP000462014">
    <property type="component" value="Unassembled WGS sequence"/>
</dbReference>
<proteinExistence type="inferred from homology"/>
<dbReference type="InterPro" id="IPR005154">
    <property type="entry name" value="Glyco_hydro_67_aGlcAse_N"/>
</dbReference>
<dbReference type="Pfam" id="PF07488">
    <property type="entry name" value="Glyco_hydro_67M"/>
    <property type="match status" value="1"/>
</dbReference>
<keyword evidence="16" id="KW-1185">Reference proteome</keyword>
<evidence type="ECO:0000256" key="6">
    <source>
        <dbReference type="ARBA" id="ARBA00023326"/>
    </source>
</evidence>
<keyword evidence="2 8" id="KW-0858">Xylan degradation</keyword>
<evidence type="ECO:0000256" key="1">
    <source>
        <dbReference type="ARBA" id="ARBA00008833"/>
    </source>
</evidence>
<dbReference type="Pfam" id="PF03648">
    <property type="entry name" value="Glyco_hydro_67N"/>
    <property type="match status" value="1"/>
</dbReference>
<evidence type="ECO:0000256" key="8">
    <source>
        <dbReference type="PIRNR" id="PIRNR029900"/>
    </source>
</evidence>
<dbReference type="PANTHER" id="PTHR39207:SF1">
    <property type="entry name" value="ALPHA-GLUCURONIDASE A"/>
    <property type="match status" value="1"/>
</dbReference>
<evidence type="ECO:0000313" key="16">
    <source>
        <dbReference type="Proteomes" id="UP000462014"/>
    </source>
</evidence>
<name>A0A7K1T036_9SPHI</name>
<dbReference type="InterPro" id="IPR017853">
    <property type="entry name" value="GH"/>
</dbReference>
<dbReference type="EC" id="3.2.1.131" evidence="10"/>
<dbReference type="AlphaFoldDB" id="A0A7K1T036"/>
<dbReference type="Gene3D" id="3.30.379.10">
    <property type="entry name" value="Chitobiase/beta-hexosaminidase domain 2-like"/>
    <property type="match status" value="1"/>
</dbReference>
<dbReference type="GO" id="GO:0046559">
    <property type="term" value="F:alpha-glucuronidase activity"/>
    <property type="evidence" value="ECO:0007669"/>
    <property type="project" value="InterPro"/>
</dbReference>
<comment type="caution">
    <text evidence="15">The sequence shown here is derived from an EMBL/GenBank/DDBJ whole genome shotgun (WGS) entry which is preliminary data.</text>
</comment>
<dbReference type="InterPro" id="IPR037054">
    <property type="entry name" value="A-glucoronidase_C_sf"/>
</dbReference>
<dbReference type="InterPro" id="IPR011100">
    <property type="entry name" value="Glyco_hydro_67_cat"/>
</dbReference>
<evidence type="ECO:0000256" key="2">
    <source>
        <dbReference type="ARBA" id="ARBA00022651"/>
    </source>
</evidence>
<reference evidence="15 16" key="1">
    <citation type="submission" date="2019-12" db="EMBL/GenBank/DDBJ databases">
        <title>Mucilaginibacter sp. HMF7410 genome sequencing and assembly.</title>
        <authorList>
            <person name="Kang H."/>
            <person name="Cha I."/>
            <person name="Kim H."/>
            <person name="Joh K."/>
        </authorList>
    </citation>
    <scope>NUCLEOTIDE SEQUENCE [LARGE SCALE GENOMIC DNA]</scope>
    <source>
        <strain evidence="15 16">HMF7410</strain>
    </source>
</reference>
<dbReference type="Pfam" id="PF07477">
    <property type="entry name" value="Glyco_hydro_67C"/>
    <property type="match status" value="1"/>
</dbReference>
<dbReference type="Gene3D" id="3.20.20.80">
    <property type="entry name" value="Glycosidases"/>
    <property type="match status" value="1"/>
</dbReference>
<dbReference type="EMBL" id="WPIK01000012">
    <property type="protein sequence ID" value="MVN22660.1"/>
    <property type="molecule type" value="Genomic_DNA"/>
</dbReference>
<feature type="signal peptide" evidence="11">
    <location>
        <begin position="1"/>
        <end position="20"/>
    </location>
</feature>
<dbReference type="SUPFAM" id="SSF55545">
    <property type="entry name" value="beta-N-acetylhexosaminidase-like domain"/>
    <property type="match status" value="1"/>
</dbReference>
<evidence type="ECO:0000256" key="7">
    <source>
        <dbReference type="ARBA" id="ARBA00052795"/>
    </source>
</evidence>
<evidence type="ECO:0000256" key="4">
    <source>
        <dbReference type="ARBA" id="ARBA00023277"/>
    </source>
</evidence>
<feature type="domain" description="Alpha glucuronidase N-terminal" evidence="12">
    <location>
        <begin position="26"/>
        <end position="147"/>
    </location>
</feature>
<keyword evidence="11" id="KW-0732">Signal</keyword>
<dbReference type="InterPro" id="IPR011395">
    <property type="entry name" value="Glyco_hydro_67_aGlcAse"/>
</dbReference>
<dbReference type="GO" id="GO:2000886">
    <property type="term" value="P:glucuronoxylan catabolic process"/>
    <property type="evidence" value="ECO:0007669"/>
    <property type="project" value="UniProtKB-ARBA"/>
</dbReference>
<evidence type="ECO:0000256" key="11">
    <source>
        <dbReference type="SAM" id="SignalP"/>
    </source>
</evidence>
<keyword evidence="5 8" id="KW-0326">Glycosidase</keyword>
<dbReference type="PIRSF" id="PIRSF029900">
    <property type="entry name" value="Alpha-glucuronds"/>
    <property type="match status" value="1"/>
</dbReference>